<dbReference type="STRING" id="545501.BN997_02788"/>
<evidence type="ECO:0000313" key="5">
    <source>
        <dbReference type="Proteomes" id="UP000040453"/>
    </source>
</evidence>
<keyword evidence="2" id="KW-0472">Membrane</keyword>
<dbReference type="Pfam" id="PF03793">
    <property type="entry name" value="PASTA"/>
    <property type="match status" value="2"/>
</dbReference>
<dbReference type="Gene3D" id="3.30.10.20">
    <property type="match status" value="3"/>
</dbReference>
<dbReference type="OrthoDB" id="1641593at2"/>
<reference evidence="4 5" key="1">
    <citation type="submission" date="2014-11" db="EMBL/GenBank/DDBJ databases">
        <authorList>
            <person name="Urmite Genomes Urmite Genomes"/>
        </authorList>
    </citation>
    <scope>NUCLEOTIDE SEQUENCE [LARGE SCALE GENOMIC DNA]</scope>
    <source>
        <strain evidence="4 5">Oc5</strain>
    </source>
</reference>
<keyword evidence="5" id="KW-1185">Reference proteome</keyword>
<keyword evidence="2" id="KW-1133">Transmembrane helix</keyword>
<dbReference type="EMBL" id="CDGG01000001">
    <property type="protein sequence ID" value="CEI82901.1"/>
    <property type="molecule type" value="Genomic_DNA"/>
</dbReference>
<gene>
    <name evidence="4" type="ORF">BN997_02788</name>
</gene>
<dbReference type="InterPro" id="IPR005543">
    <property type="entry name" value="PASTA_dom"/>
</dbReference>
<dbReference type="AlphaFoldDB" id="A0A0A1MVN9"/>
<organism evidence="4 5">
    <name type="scientific">Oceanobacillus oncorhynchi</name>
    <dbReference type="NCBI Taxonomy" id="545501"/>
    <lineage>
        <taxon>Bacteria</taxon>
        <taxon>Bacillati</taxon>
        <taxon>Bacillota</taxon>
        <taxon>Bacilli</taxon>
        <taxon>Bacillales</taxon>
        <taxon>Bacillaceae</taxon>
        <taxon>Oceanobacillus</taxon>
    </lineage>
</organism>
<evidence type="ECO:0000256" key="2">
    <source>
        <dbReference type="SAM" id="Phobius"/>
    </source>
</evidence>
<evidence type="ECO:0000256" key="1">
    <source>
        <dbReference type="SAM" id="MobiDB-lite"/>
    </source>
</evidence>
<dbReference type="CDD" id="cd06577">
    <property type="entry name" value="PASTA_pknB"/>
    <property type="match status" value="2"/>
</dbReference>
<feature type="compositionally biased region" description="Basic and acidic residues" evidence="1">
    <location>
        <begin position="16"/>
        <end position="64"/>
    </location>
</feature>
<dbReference type="RefSeq" id="WP_042532978.1">
    <property type="nucleotide sequence ID" value="NZ_CDGG01000001.1"/>
</dbReference>
<feature type="transmembrane region" description="Helical" evidence="2">
    <location>
        <begin position="99"/>
        <end position="120"/>
    </location>
</feature>
<evidence type="ECO:0000259" key="3">
    <source>
        <dbReference type="PROSITE" id="PS51178"/>
    </source>
</evidence>
<feature type="region of interest" description="Disordered" evidence="1">
    <location>
        <begin position="16"/>
        <end position="84"/>
    </location>
</feature>
<accession>A0A0A1MVN9</accession>
<sequence length="517" mass="58198">MSDFLSKFNKDKYDDLVNEKEDKEIKSSDNKKEQKQEEKVPQQKHEEQASAVEKEEPVYKKHEPVPASSSLSSRSGRRQDAEEEVEIDLDYRRKKKRRMWLLISGAVLACILIFFIYYLLVHVKVENFEGQPVADVRAWAEENDVEIELEQEYSMEHDANHVISQSVSEGDKIKKGKTLQLTSSLGADPEEVIPLVDFSEMSQEEAQIWIEENKAENLQLVTEYSDDIEAGGFIQFSIKDSSIDESEYKRKDSAAVYYSRGEEVFEKNITIPDFTGAAKEEVEKWAETNEIEMTYEEADSDSVEEGNIISQSEPADEKIAKRDEMEVVVSAGKAVVVPNFGGVTAEEAAMNYPDLNVTVKHAFHADVAYGTLISQSVEADTKLTNKDDKDVTVTYSQGRPYLHDFRGQTEGDLPRLFYEEYQSKGADINYIVKYVDSPEVKGTVVDMGVFNEFVPMTYTVEVRISNNASAPPNPPAFDEGPEDIYPEPGAGGADGLEELEPELGADESPDSLEETEE</sequence>
<name>A0A0A1MVN9_9BACI</name>
<protein>
    <submittedName>
        <fullName evidence="4">PASTA domain protein</fullName>
    </submittedName>
</protein>
<proteinExistence type="predicted"/>
<dbReference type="SMART" id="SM00740">
    <property type="entry name" value="PASTA"/>
    <property type="match status" value="3"/>
</dbReference>
<dbReference type="Proteomes" id="UP000040453">
    <property type="component" value="Unassembled WGS sequence"/>
</dbReference>
<feature type="domain" description="PASTA" evidence="3">
    <location>
        <begin position="265"/>
        <end position="331"/>
    </location>
</feature>
<feature type="domain" description="PASTA" evidence="3">
    <location>
        <begin position="124"/>
        <end position="185"/>
    </location>
</feature>
<evidence type="ECO:0000313" key="4">
    <source>
        <dbReference type="EMBL" id="CEI82901.1"/>
    </source>
</evidence>
<feature type="region of interest" description="Disordered" evidence="1">
    <location>
        <begin position="469"/>
        <end position="517"/>
    </location>
</feature>
<feature type="compositionally biased region" description="Acidic residues" evidence="1">
    <location>
        <begin position="495"/>
        <end position="517"/>
    </location>
</feature>
<dbReference type="PROSITE" id="PS51178">
    <property type="entry name" value="PASTA"/>
    <property type="match status" value="2"/>
</dbReference>
<keyword evidence="2" id="KW-0812">Transmembrane</keyword>